<evidence type="ECO:0000256" key="2">
    <source>
        <dbReference type="ARBA" id="ARBA00010156"/>
    </source>
</evidence>
<organism evidence="14 15">
    <name type="scientific">Chionoecetes opilio</name>
    <name type="common">Atlantic snow crab</name>
    <name type="synonym">Cancer opilio</name>
    <dbReference type="NCBI Taxonomy" id="41210"/>
    <lineage>
        <taxon>Eukaryota</taxon>
        <taxon>Metazoa</taxon>
        <taxon>Ecdysozoa</taxon>
        <taxon>Arthropoda</taxon>
        <taxon>Crustacea</taxon>
        <taxon>Multicrustacea</taxon>
        <taxon>Malacostraca</taxon>
        <taxon>Eumalacostraca</taxon>
        <taxon>Eucarida</taxon>
        <taxon>Decapoda</taxon>
        <taxon>Pleocyemata</taxon>
        <taxon>Brachyura</taxon>
        <taxon>Eubrachyura</taxon>
        <taxon>Majoidea</taxon>
        <taxon>Majidae</taxon>
        <taxon>Chionoecetes</taxon>
    </lineage>
</organism>
<accession>A0A8J4Y688</accession>
<keyword evidence="6 12" id="KW-0243">Dynein</keyword>
<dbReference type="Proteomes" id="UP000770661">
    <property type="component" value="Unassembled WGS sequence"/>
</dbReference>
<sequence>MSDFRKQDSVDDTKKIVHTYPLLRHTDMSDEMKSETIELIVTACEKHQANNESAARVIKETMDKRYGATWHCVVGEAFGFEVSYEVKNLLYMFFAGNLAIALCCHFTPATYYKQYSSLTRFPSMTWRESYDMKTLTRKRWATCYPPSAFWHSLKVAE</sequence>
<dbReference type="CDD" id="cd21453">
    <property type="entry name" value="DLC-like_DNAL4"/>
    <property type="match status" value="1"/>
</dbReference>
<keyword evidence="13" id="KW-1133">Transmembrane helix</keyword>
<keyword evidence="5 12" id="KW-0493">Microtubule</keyword>
<keyword evidence="8 12" id="KW-0505">Motor protein</keyword>
<evidence type="ECO:0000256" key="4">
    <source>
        <dbReference type="ARBA" id="ARBA00022490"/>
    </source>
</evidence>
<comment type="similarity">
    <text evidence="2 12">Belongs to the dynein light chain family.</text>
</comment>
<proteinExistence type="inferred from homology"/>
<evidence type="ECO:0000256" key="3">
    <source>
        <dbReference type="ARBA" id="ARBA00011655"/>
    </source>
</evidence>
<keyword evidence="4 12" id="KW-0963">Cytoplasm</keyword>
<dbReference type="Gene3D" id="3.30.740.10">
    <property type="entry name" value="Protein Inhibitor Of Neuronal Nitric Oxide Synthase"/>
    <property type="match status" value="1"/>
</dbReference>
<keyword evidence="15" id="KW-1185">Reference proteome</keyword>
<name>A0A8J4Y688_CHIOP</name>
<gene>
    <name evidence="14" type="primary">DNAL4</name>
    <name evidence="14" type="ORF">GWK47_011458</name>
</gene>
<dbReference type="GO" id="GO:0007017">
    <property type="term" value="P:microtubule-based process"/>
    <property type="evidence" value="ECO:0007669"/>
    <property type="project" value="InterPro"/>
</dbReference>
<evidence type="ECO:0000256" key="9">
    <source>
        <dbReference type="ARBA" id="ARBA00023212"/>
    </source>
</evidence>
<dbReference type="AlphaFoldDB" id="A0A8J4Y688"/>
<dbReference type="GO" id="GO:0005930">
    <property type="term" value="C:axoneme"/>
    <property type="evidence" value="ECO:0007669"/>
    <property type="project" value="UniProtKB-SubCell"/>
</dbReference>
<dbReference type="PANTHER" id="PTHR11886">
    <property type="entry name" value="DYNEIN LIGHT CHAIN"/>
    <property type="match status" value="1"/>
</dbReference>
<dbReference type="SMART" id="SM01375">
    <property type="entry name" value="Dynein_light"/>
    <property type="match status" value="1"/>
</dbReference>
<comment type="caution">
    <text evidence="14">The sequence shown here is derived from an EMBL/GenBank/DDBJ whole genome shotgun (WGS) entry which is preliminary data.</text>
</comment>
<evidence type="ECO:0000256" key="10">
    <source>
        <dbReference type="ARBA" id="ARBA00023273"/>
    </source>
</evidence>
<dbReference type="SUPFAM" id="SSF54648">
    <property type="entry name" value="DLC"/>
    <property type="match status" value="1"/>
</dbReference>
<keyword evidence="7" id="KW-0969">Cilium</keyword>
<dbReference type="EMBL" id="JACEEZ010019504">
    <property type="protein sequence ID" value="KAG0715640.1"/>
    <property type="molecule type" value="Genomic_DNA"/>
</dbReference>
<keyword evidence="9 12" id="KW-0206">Cytoskeleton</keyword>
<evidence type="ECO:0000256" key="7">
    <source>
        <dbReference type="ARBA" id="ARBA00023069"/>
    </source>
</evidence>
<dbReference type="Pfam" id="PF01221">
    <property type="entry name" value="Dynein_light"/>
    <property type="match status" value="1"/>
</dbReference>
<comment type="subcellular location">
    <subcellularLocation>
        <location evidence="1">Cytoplasm</location>
        <location evidence="1">Cytoskeleton</location>
        <location evidence="1">Cilium axoneme</location>
    </subcellularLocation>
</comment>
<evidence type="ECO:0000256" key="1">
    <source>
        <dbReference type="ARBA" id="ARBA00004430"/>
    </source>
</evidence>
<evidence type="ECO:0000256" key="12">
    <source>
        <dbReference type="RuleBase" id="RU365010"/>
    </source>
</evidence>
<protein>
    <recommendedName>
        <fullName evidence="12">Dynein light chain</fullName>
    </recommendedName>
</protein>
<dbReference type="OrthoDB" id="6506078at2759"/>
<dbReference type="GO" id="GO:0005874">
    <property type="term" value="C:microtubule"/>
    <property type="evidence" value="ECO:0007669"/>
    <property type="project" value="UniProtKB-KW"/>
</dbReference>
<dbReference type="PANTHER" id="PTHR11886:SF2">
    <property type="entry name" value="DYNEIN AXONEMAL LIGHT CHAIN 4"/>
    <property type="match status" value="1"/>
</dbReference>
<evidence type="ECO:0000256" key="11">
    <source>
        <dbReference type="ARBA" id="ARBA00057688"/>
    </source>
</evidence>
<comment type="subunit">
    <text evidence="3">Consists of at least two heavy chains and a number of intermediate and light chains.</text>
</comment>
<keyword evidence="13" id="KW-0472">Membrane</keyword>
<reference evidence="14" key="1">
    <citation type="submission" date="2020-07" db="EMBL/GenBank/DDBJ databases">
        <title>The High-quality genome of the commercially important snow crab, Chionoecetes opilio.</title>
        <authorList>
            <person name="Jeong J.-H."/>
            <person name="Ryu S."/>
        </authorList>
    </citation>
    <scope>NUCLEOTIDE SEQUENCE</scope>
    <source>
        <strain evidence="14">MADBK_172401_WGS</strain>
        <tissue evidence="14">Digestive gland</tissue>
    </source>
</reference>
<dbReference type="GO" id="GO:0030286">
    <property type="term" value="C:dynein complex"/>
    <property type="evidence" value="ECO:0007669"/>
    <property type="project" value="UniProtKB-KW"/>
</dbReference>
<evidence type="ECO:0000313" key="14">
    <source>
        <dbReference type="EMBL" id="KAG0715640.1"/>
    </source>
</evidence>
<dbReference type="InterPro" id="IPR037177">
    <property type="entry name" value="DLC_sf"/>
</dbReference>
<evidence type="ECO:0000256" key="13">
    <source>
        <dbReference type="SAM" id="Phobius"/>
    </source>
</evidence>
<dbReference type="InterPro" id="IPR001372">
    <property type="entry name" value="Dynein_light_chain_typ-1/2"/>
</dbReference>
<evidence type="ECO:0000256" key="6">
    <source>
        <dbReference type="ARBA" id="ARBA00023017"/>
    </source>
</evidence>
<feature type="transmembrane region" description="Helical" evidence="13">
    <location>
        <begin position="89"/>
        <end position="112"/>
    </location>
</feature>
<comment type="function">
    <text evidence="11">Force generating protein of respiratory cilia. Produces force towards the minus ends of microtubules. Dynein has ATPase activity.</text>
</comment>
<dbReference type="FunFam" id="3.30.740.10:FF:000002">
    <property type="entry name" value="Dynein light chain"/>
    <property type="match status" value="1"/>
</dbReference>
<keyword evidence="13" id="KW-0812">Transmembrane</keyword>
<evidence type="ECO:0000313" key="15">
    <source>
        <dbReference type="Proteomes" id="UP000770661"/>
    </source>
</evidence>
<evidence type="ECO:0000256" key="8">
    <source>
        <dbReference type="ARBA" id="ARBA00023175"/>
    </source>
</evidence>
<keyword evidence="10" id="KW-0966">Cell projection</keyword>
<evidence type="ECO:0000256" key="5">
    <source>
        <dbReference type="ARBA" id="ARBA00022701"/>
    </source>
</evidence>